<dbReference type="PATRIC" id="fig|317.197.peg.1500"/>
<protein>
    <submittedName>
        <fullName evidence="1">Uncharacterized protein</fullName>
    </submittedName>
</protein>
<proteinExistence type="predicted"/>
<sequence length="115" mass="12649">MSTVEFRIEDEEFFVDGKLIELPYTVGDVLEFGGVLVVRVEPPVGVIFNRNVFAIARAGEIVWQIAESPHGTEADKPYVGIFRNKDEGLVAANWNGVDYLVSLESGSVVATSFNK</sequence>
<dbReference type="EMBL" id="LFQK01000020">
    <property type="protein sequence ID" value="KNH27653.1"/>
    <property type="molecule type" value="Genomic_DNA"/>
</dbReference>
<reference evidence="1 2" key="1">
    <citation type="submission" date="2015-06" db="EMBL/GenBank/DDBJ databases">
        <authorList>
            <person name="Hoefler B.C."/>
            <person name="Straight P.D."/>
        </authorList>
    </citation>
    <scope>NUCLEOTIDE SEQUENCE [LARGE SCALE GENOMIC DNA]</scope>
    <source>
        <strain evidence="1 2">Riq4</strain>
    </source>
</reference>
<accession>A0A0L1MGR1</accession>
<dbReference type="InterPro" id="IPR058263">
    <property type="entry name" value="DUF7957"/>
</dbReference>
<evidence type="ECO:0000313" key="2">
    <source>
        <dbReference type="Proteomes" id="UP000036955"/>
    </source>
</evidence>
<organism evidence="1 2">
    <name type="scientific">Pseudomonas syringae</name>
    <dbReference type="NCBI Taxonomy" id="317"/>
    <lineage>
        <taxon>Bacteria</taxon>
        <taxon>Pseudomonadati</taxon>
        <taxon>Pseudomonadota</taxon>
        <taxon>Gammaproteobacteria</taxon>
        <taxon>Pseudomonadales</taxon>
        <taxon>Pseudomonadaceae</taxon>
        <taxon>Pseudomonas</taxon>
    </lineage>
</organism>
<evidence type="ECO:0000313" key="1">
    <source>
        <dbReference type="EMBL" id="KNH27653.1"/>
    </source>
</evidence>
<comment type="caution">
    <text evidence="1">The sequence shown here is derived from an EMBL/GenBank/DDBJ whole genome shotgun (WGS) entry which is preliminary data.</text>
</comment>
<dbReference type="Proteomes" id="UP000036955">
    <property type="component" value="Unassembled WGS sequence"/>
</dbReference>
<name>A0A0L1MGR1_PSESX</name>
<dbReference type="Pfam" id="PF25857">
    <property type="entry name" value="DUF7957"/>
    <property type="match status" value="1"/>
</dbReference>
<gene>
    <name evidence="1" type="ORF">ACS77_10885</name>
</gene>
<dbReference type="AlphaFoldDB" id="A0A0L1MGR1"/>